<dbReference type="PANTHER" id="PTHR36932:SF1">
    <property type="entry name" value="CAPSULAR POLYSACCHARIDE BIOSYNTHESIS PROTEIN"/>
    <property type="match status" value="1"/>
</dbReference>
<organism evidence="1 2">
    <name type="scientific">Streptosporangium carneum</name>
    <dbReference type="NCBI Taxonomy" id="47481"/>
    <lineage>
        <taxon>Bacteria</taxon>
        <taxon>Bacillati</taxon>
        <taxon>Actinomycetota</taxon>
        <taxon>Actinomycetes</taxon>
        <taxon>Streptosporangiales</taxon>
        <taxon>Streptosporangiaceae</taxon>
        <taxon>Streptosporangium</taxon>
    </lineage>
</organism>
<gene>
    <name evidence="1" type="ORF">GCM10017600_03980</name>
</gene>
<dbReference type="SUPFAM" id="SSF56801">
    <property type="entry name" value="Acetyl-CoA synthetase-like"/>
    <property type="match status" value="1"/>
</dbReference>
<dbReference type="Proteomes" id="UP001143474">
    <property type="component" value="Unassembled WGS sequence"/>
</dbReference>
<dbReference type="Gene3D" id="3.40.50.12780">
    <property type="entry name" value="N-terminal domain of ligase-like"/>
    <property type="match status" value="1"/>
</dbReference>
<comment type="caution">
    <text evidence="1">The sequence shown here is derived from an EMBL/GenBank/DDBJ whole genome shotgun (WGS) entry which is preliminary data.</text>
</comment>
<reference evidence="1" key="2">
    <citation type="submission" date="2023-01" db="EMBL/GenBank/DDBJ databases">
        <authorList>
            <person name="Sun Q."/>
            <person name="Evtushenko L."/>
        </authorList>
    </citation>
    <scope>NUCLEOTIDE SEQUENCE</scope>
    <source>
        <strain evidence="1">VKM Ac-2007</strain>
    </source>
</reference>
<proteinExistence type="predicted"/>
<protein>
    <submittedName>
        <fullName evidence="1">Uncharacterized protein</fullName>
    </submittedName>
</protein>
<dbReference type="InterPro" id="IPR042099">
    <property type="entry name" value="ANL_N_sf"/>
</dbReference>
<evidence type="ECO:0000313" key="2">
    <source>
        <dbReference type="Proteomes" id="UP001143474"/>
    </source>
</evidence>
<keyword evidence="2" id="KW-1185">Reference proteome</keyword>
<dbReference type="InterPro" id="IPR053158">
    <property type="entry name" value="CapK_Type1_Caps_Biosynth"/>
</dbReference>
<name>A0A9W6HVW0_9ACTN</name>
<dbReference type="AlphaFoldDB" id="A0A9W6HVW0"/>
<accession>A0A9W6HVW0</accession>
<dbReference type="RefSeq" id="WP_271215570.1">
    <property type="nucleotide sequence ID" value="NZ_BAAAVD010000006.1"/>
</dbReference>
<dbReference type="PANTHER" id="PTHR36932">
    <property type="entry name" value="CAPSULAR POLYSACCHARIDE BIOSYNTHESIS PROTEIN"/>
    <property type="match status" value="1"/>
</dbReference>
<dbReference type="EMBL" id="BSEV01000001">
    <property type="protein sequence ID" value="GLK06993.1"/>
    <property type="molecule type" value="Genomic_DNA"/>
</dbReference>
<reference evidence="1" key="1">
    <citation type="journal article" date="2014" name="Int. J. Syst. Evol. Microbiol.">
        <title>Complete genome sequence of Corynebacterium casei LMG S-19264T (=DSM 44701T), isolated from a smear-ripened cheese.</title>
        <authorList>
            <consortium name="US DOE Joint Genome Institute (JGI-PGF)"/>
            <person name="Walter F."/>
            <person name="Albersmeier A."/>
            <person name="Kalinowski J."/>
            <person name="Ruckert C."/>
        </authorList>
    </citation>
    <scope>NUCLEOTIDE SEQUENCE</scope>
    <source>
        <strain evidence="1">VKM Ac-2007</strain>
    </source>
</reference>
<sequence length="425" mass="48135">MFTREAGYIPLTIARQYGGAAGLRRRQLRGLNQVLELARTRVPYYRDDPRYARGPLRDLAELSQLPVLDKQVLREQPLERMLADGVDQDDCLSFQTSGSTGRRVRILHDQDSHDYHMAACVRRFLATGRYLPTDRLTHIRPFAPPARMFERFNLFRRHVILSHRPMREIKAELLANRPKVLIGYPVHLRALLRELTPAELARLRRTLRIVMTESELLLPEHRALFSAQFGAPVFDEYSAFEVLNVAYDCRYGRAHLGEDRVYCEIVDEHGNALPDGEPGHVVVTAFLERAMPLLRYSLGDIGLIEPDRCRCGRRFRTLRLTTGRSNDYVTLPSGERLYPDAFLHLAATHPGVSECFVHQDADGLVRLHVVPSDDAGEQVRATVREKLFALAGGEFPLEVVTAESVQITPGGKGKFVTSDYAAPFA</sequence>
<evidence type="ECO:0000313" key="1">
    <source>
        <dbReference type="EMBL" id="GLK06993.1"/>
    </source>
</evidence>